<gene>
    <name evidence="10" type="ORF">I8751_21920</name>
</gene>
<accession>A0A8J7HM20</accession>
<evidence type="ECO:0000256" key="2">
    <source>
        <dbReference type="ARBA" id="ARBA00007103"/>
    </source>
</evidence>
<dbReference type="EMBL" id="JAECZB010000086">
    <property type="protein sequence ID" value="MBH8554955.1"/>
    <property type="molecule type" value="Genomic_DNA"/>
</dbReference>
<keyword evidence="5" id="KW-0808">Transferase</keyword>
<keyword evidence="7" id="KW-0198">Cysteine biosynthesis</keyword>
<dbReference type="AlphaFoldDB" id="A0A8J7HM20"/>
<dbReference type="FunFam" id="3.40.50.1100:FF:000006">
    <property type="entry name" value="Cysteine synthase"/>
    <property type="match status" value="1"/>
</dbReference>
<evidence type="ECO:0000256" key="1">
    <source>
        <dbReference type="ARBA" id="ARBA00001933"/>
    </source>
</evidence>
<dbReference type="EC" id="2.5.1.47" evidence="3"/>
<evidence type="ECO:0000313" key="10">
    <source>
        <dbReference type="EMBL" id="MBH8554955.1"/>
    </source>
</evidence>
<evidence type="ECO:0000256" key="4">
    <source>
        <dbReference type="ARBA" id="ARBA00022605"/>
    </source>
</evidence>
<feature type="domain" description="Tryptophan synthase beta chain-like PALP" evidence="9">
    <location>
        <begin position="7"/>
        <end position="285"/>
    </location>
</feature>
<dbReference type="GO" id="GO:0004124">
    <property type="term" value="F:cysteine synthase activity"/>
    <property type="evidence" value="ECO:0007669"/>
    <property type="project" value="UniProtKB-EC"/>
</dbReference>
<evidence type="ECO:0000313" key="11">
    <source>
        <dbReference type="Proteomes" id="UP000599391"/>
    </source>
</evidence>
<dbReference type="InterPro" id="IPR001926">
    <property type="entry name" value="TrpB-like_PALP"/>
</dbReference>
<comment type="catalytic activity">
    <reaction evidence="8">
        <text>O-acetyl-L-serine + hydrogen sulfide = L-cysteine + acetate</text>
        <dbReference type="Rhea" id="RHEA:14829"/>
        <dbReference type="ChEBI" id="CHEBI:29919"/>
        <dbReference type="ChEBI" id="CHEBI:30089"/>
        <dbReference type="ChEBI" id="CHEBI:35235"/>
        <dbReference type="ChEBI" id="CHEBI:58340"/>
        <dbReference type="EC" id="2.5.1.47"/>
    </reaction>
</comment>
<dbReference type="Proteomes" id="UP000599391">
    <property type="component" value="Unassembled WGS sequence"/>
</dbReference>
<dbReference type="PANTHER" id="PTHR10314">
    <property type="entry name" value="CYSTATHIONINE BETA-SYNTHASE"/>
    <property type="match status" value="1"/>
</dbReference>
<keyword evidence="11" id="KW-1185">Reference proteome</keyword>
<dbReference type="SUPFAM" id="SSF53686">
    <property type="entry name" value="Tryptophan synthase beta subunit-like PLP-dependent enzymes"/>
    <property type="match status" value="1"/>
</dbReference>
<evidence type="ECO:0000259" key="9">
    <source>
        <dbReference type="Pfam" id="PF00291"/>
    </source>
</evidence>
<comment type="similarity">
    <text evidence="2">Belongs to the cysteine synthase/cystathionine beta-synthase family.</text>
</comment>
<keyword evidence="6" id="KW-0663">Pyridoxal phosphate</keyword>
<evidence type="ECO:0000256" key="8">
    <source>
        <dbReference type="ARBA" id="ARBA00047931"/>
    </source>
</evidence>
<dbReference type="CDD" id="cd01561">
    <property type="entry name" value="CBS_like"/>
    <property type="match status" value="1"/>
</dbReference>
<evidence type="ECO:0000256" key="6">
    <source>
        <dbReference type="ARBA" id="ARBA00022898"/>
    </source>
</evidence>
<evidence type="ECO:0000256" key="3">
    <source>
        <dbReference type="ARBA" id="ARBA00012681"/>
    </source>
</evidence>
<protein>
    <recommendedName>
        <fullName evidence="3">cysteine synthase</fullName>
        <ecNumber evidence="3">2.5.1.47</ecNumber>
    </recommendedName>
</protein>
<organism evidence="10 11">
    <name type="scientific">Atlanticothrix silvestris CENA357</name>
    <dbReference type="NCBI Taxonomy" id="1725252"/>
    <lineage>
        <taxon>Bacteria</taxon>
        <taxon>Bacillati</taxon>
        <taxon>Cyanobacteriota</taxon>
        <taxon>Cyanophyceae</taxon>
        <taxon>Nostocales</taxon>
        <taxon>Nodulariaceae</taxon>
        <taxon>Atlanticothrix</taxon>
        <taxon>Atlanticothrix silvestris</taxon>
    </lineage>
</organism>
<dbReference type="InterPro" id="IPR036052">
    <property type="entry name" value="TrpB-like_PALP_sf"/>
</dbReference>
<proteinExistence type="inferred from homology"/>
<dbReference type="Pfam" id="PF00291">
    <property type="entry name" value="PALP"/>
    <property type="match status" value="1"/>
</dbReference>
<reference evidence="10 11" key="1">
    <citation type="journal article" date="2021" name="Int. J. Syst. Evol. Microbiol.">
        <title>Amazonocrinis nigriterrae gen. nov., sp. nov., Atlanticothrix silvestris gen. nov., sp. nov. and Dendronalium phyllosphericum gen. nov., sp. nov., nostocacean cyanobacteria from Brazilian environments.</title>
        <authorList>
            <person name="Alvarenga D.O."/>
            <person name="Andreote A.P.D."/>
            <person name="Branco L.H.Z."/>
            <person name="Delbaje E."/>
            <person name="Cruz R.B."/>
            <person name="Varani A.M."/>
            <person name="Fiore M.F."/>
        </authorList>
    </citation>
    <scope>NUCLEOTIDE SEQUENCE [LARGE SCALE GENOMIC DNA]</scope>
    <source>
        <strain evidence="10 11">CENA357</strain>
    </source>
</reference>
<dbReference type="RefSeq" id="WP_214441185.1">
    <property type="nucleotide sequence ID" value="NZ_JAECZB010000086.1"/>
</dbReference>
<comment type="cofactor">
    <cofactor evidence="1">
        <name>pyridoxal 5'-phosphate</name>
        <dbReference type="ChEBI" id="CHEBI:597326"/>
    </cofactor>
</comment>
<comment type="caution">
    <text evidence="10">The sequence shown here is derived from an EMBL/GenBank/DDBJ whole genome shotgun (WGS) entry which is preliminary data.</text>
</comment>
<evidence type="ECO:0000256" key="5">
    <source>
        <dbReference type="ARBA" id="ARBA00022679"/>
    </source>
</evidence>
<name>A0A8J7HM20_9CYAN</name>
<evidence type="ECO:0000256" key="7">
    <source>
        <dbReference type="ARBA" id="ARBA00023192"/>
    </source>
</evidence>
<dbReference type="Gene3D" id="3.40.50.1100">
    <property type="match status" value="2"/>
</dbReference>
<keyword evidence="4" id="KW-0028">Amino-acid biosynthesis</keyword>
<sequence>MIYNSILETVGNTPIVKLNKATFGTNSSIFVKLETFNPGGSHKIRIAFNMIRSAERMEILKPNSGQTILEPTGGNTGIGIAIAASVLGYKVVLVIPDNYATEKQKLLKAFGVEVVLSDSRNGNNSHGELAQEIQLEHPDYVMLNQSQNPANPETHRLTTAKEILADFKDEKIDYFVASIGTGGHITGIGEVLKKELPNIVIAGVQPKGCDLLCNKFIPHKIQGLAVGMIPKVLNIDIVDKMISIEFDEAVMMMKNLMKKEGLLVGISSGANIAAALKIAQEDTRKINILTLAYDSAADYLDVLD</sequence>
<dbReference type="InterPro" id="IPR050214">
    <property type="entry name" value="Cys_Synth/Cystath_Beta-Synth"/>
</dbReference>